<comment type="caution">
    <text evidence="3">The sequence shown here is derived from an EMBL/GenBank/DDBJ whole genome shotgun (WGS) entry which is preliminary data.</text>
</comment>
<sequence>MDKPSYVYMLASRPYGTLYIGVTSDLIKRIWQHKEAAVASFTKRYDVKHLVWYEIHTDITAAITREKQLKRWNRDWKINLIQSLNPSWRDLFHEICA</sequence>
<dbReference type="Pfam" id="PF01541">
    <property type="entry name" value="GIY-YIG"/>
    <property type="match status" value="1"/>
</dbReference>
<protein>
    <submittedName>
        <fullName evidence="3">GIY-YIG nuclease family protein</fullName>
    </submittedName>
</protein>
<organism evidence="3 4">
    <name type="scientific">Massilia arenae</name>
    <dbReference type="NCBI Taxonomy" id="2603288"/>
    <lineage>
        <taxon>Bacteria</taxon>
        <taxon>Pseudomonadati</taxon>
        <taxon>Pseudomonadota</taxon>
        <taxon>Betaproteobacteria</taxon>
        <taxon>Burkholderiales</taxon>
        <taxon>Oxalobacteraceae</taxon>
        <taxon>Telluria group</taxon>
        <taxon>Massilia</taxon>
    </lineage>
</organism>
<evidence type="ECO:0000313" key="3">
    <source>
        <dbReference type="EMBL" id="TXF99993.1"/>
    </source>
</evidence>
<dbReference type="PROSITE" id="PS50164">
    <property type="entry name" value="GIY_YIG"/>
    <property type="match status" value="1"/>
</dbReference>
<accession>A0A5C7G521</accession>
<dbReference type="InterPro" id="IPR050190">
    <property type="entry name" value="UPF0213_domain"/>
</dbReference>
<dbReference type="PANTHER" id="PTHR34477:SF5">
    <property type="entry name" value="BSL5627 PROTEIN"/>
    <property type="match status" value="1"/>
</dbReference>
<dbReference type="Gene3D" id="3.40.1440.10">
    <property type="entry name" value="GIY-YIG endonuclease"/>
    <property type="match status" value="1"/>
</dbReference>
<dbReference type="AlphaFoldDB" id="A0A5C7G521"/>
<dbReference type="PANTHER" id="PTHR34477">
    <property type="entry name" value="UPF0213 PROTEIN YHBQ"/>
    <property type="match status" value="1"/>
</dbReference>
<dbReference type="InterPro" id="IPR000305">
    <property type="entry name" value="GIY-YIG_endonuc"/>
</dbReference>
<dbReference type="InterPro" id="IPR035901">
    <property type="entry name" value="GIY-YIG_endonuc_sf"/>
</dbReference>
<keyword evidence="4" id="KW-1185">Reference proteome</keyword>
<evidence type="ECO:0000313" key="4">
    <source>
        <dbReference type="Proteomes" id="UP000321413"/>
    </source>
</evidence>
<dbReference type="SUPFAM" id="SSF82771">
    <property type="entry name" value="GIY-YIG endonuclease"/>
    <property type="match status" value="1"/>
</dbReference>
<dbReference type="CDD" id="cd10448">
    <property type="entry name" value="GIY-YIG_unchar_3"/>
    <property type="match status" value="1"/>
</dbReference>
<evidence type="ECO:0000256" key="1">
    <source>
        <dbReference type="ARBA" id="ARBA00007435"/>
    </source>
</evidence>
<comment type="similarity">
    <text evidence="1">Belongs to the UPF0213 family.</text>
</comment>
<evidence type="ECO:0000259" key="2">
    <source>
        <dbReference type="PROSITE" id="PS50164"/>
    </source>
</evidence>
<proteinExistence type="inferred from homology"/>
<feature type="domain" description="GIY-YIG" evidence="2">
    <location>
        <begin position="3"/>
        <end position="80"/>
    </location>
</feature>
<dbReference type="Proteomes" id="UP000321413">
    <property type="component" value="Unassembled WGS sequence"/>
</dbReference>
<dbReference type="EMBL" id="VPFD01000009">
    <property type="protein sequence ID" value="TXF99993.1"/>
    <property type="molecule type" value="Genomic_DNA"/>
</dbReference>
<reference evidence="3 4" key="1">
    <citation type="submission" date="2019-08" db="EMBL/GenBank/DDBJ databases">
        <title>Massilia golmudensis sp. nov., isolated from sand in the Qinghai-Tibetan Plateau.</title>
        <authorList>
            <person name="Zhang B."/>
        </authorList>
    </citation>
    <scope>NUCLEOTIDE SEQUENCE [LARGE SCALE GENOMIC DNA]</scope>
    <source>
        <strain evidence="3 4">GEM5</strain>
    </source>
</reference>
<gene>
    <name evidence="3" type="ORF">FVD38_09915</name>
</gene>
<name>A0A5C7G521_9BURK</name>
<dbReference type="RefSeq" id="WP_147934668.1">
    <property type="nucleotide sequence ID" value="NZ_VPFD01000009.1"/>
</dbReference>